<accession>A0AAD2EH33</accession>
<dbReference type="InterPro" id="IPR013083">
    <property type="entry name" value="Znf_RING/FYVE/PHD"/>
</dbReference>
<dbReference type="PANTHER" id="PTHR22937">
    <property type="entry name" value="E3 UBIQUITIN-PROTEIN LIGASE RNF165"/>
    <property type="match status" value="1"/>
</dbReference>
<dbReference type="InterPro" id="IPR001841">
    <property type="entry name" value="Znf_RING"/>
</dbReference>
<evidence type="ECO:0000256" key="2">
    <source>
        <dbReference type="ARBA" id="ARBA00012483"/>
    </source>
</evidence>
<keyword evidence="7" id="KW-0862">Zinc</keyword>
<dbReference type="SUPFAM" id="SSF57850">
    <property type="entry name" value="RING/U-box"/>
    <property type="match status" value="1"/>
</dbReference>
<dbReference type="AlphaFoldDB" id="A0AAD2EH33"/>
<feature type="region of interest" description="Disordered" evidence="9">
    <location>
        <begin position="1"/>
        <end position="31"/>
    </location>
</feature>
<dbReference type="PROSITE" id="PS50089">
    <property type="entry name" value="ZF_RING_2"/>
    <property type="match status" value="1"/>
</dbReference>
<evidence type="ECO:0000256" key="5">
    <source>
        <dbReference type="ARBA" id="ARBA00022771"/>
    </source>
</evidence>
<proteinExistence type="predicted"/>
<keyword evidence="6" id="KW-0833">Ubl conjugation pathway</keyword>
<evidence type="ECO:0000313" key="12">
    <source>
        <dbReference type="Proteomes" id="UP000834106"/>
    </source>
</evidence>
<evidence type="ECO:0000256" key="4">
    <source>
        <dbReference type="ARBA" id="ARBA00022723"/>
    </source>
</evidence>
<organism evidence="11 12">
    <name type="scientific">Fraxinus pennsylvanica</name>
    <dbReference type="NCBI Taxonomy" id="56036"/>
    <lineage>
        <taxon>Eukaryota</taxon>
        <taxon>Viridiplantae</taxon>
        <taxon>Streptophyta</taxon>
        <taxon>Embryophyta</taxon>
        <taxon>Tracheophyta</taxon>
        <taxon>Spermatophyta</taxon>
        <taxon>Magnoliopsida</taxon>
        <taxon>eudicotyledons</taxon>
        <taxon>Gunneridae</taxon>
        <taxon>Pentapetalae</taxon>
        <taxon>asterids</taxon>
        <taxon>lamiids</taxon>
        <taxon>Lamiales</taxon>
        <taxon>Oleaceae</taxon>
        <taxon>Oleeae</taxon>
        <taxon>Fraxinus</taxon>
    </lineage>
</organism>
<evidence type="ECO:0000256" key="6">
    <source>
        <dbReference type="ARBA" id="ARBA00022786"/>
    </source>
</evidence>
<dbReference type="EC" id="2.3.2.27" evidence="2"/>
<dbReference type="EMBL" id="OU503058">
    <property type="protein sequence ID" value="CAI9787750.1"/>
    <property type="molecule type" value="Genomic_DNA"/>
</dbReference>
<dbReference type="GO" id="GO:0061630">
    <property type="term" value="F:ubiquitin protein ligase activity"/>
    <property type="evidence" value="ECO:0007669"/>
    <property type="project" value="UniProtKB-EC"/>
</dbReference>
<comment type="catalytic activity">
    <reaction evidence="1">
        <text>S-ubiquitinyl-[E2 ubiquitin-conjugating enzyme]-L-cysteine + [acceptor protein]-L-lysine = [E2 ubiquitin-conjugating enzyme]-L-cysteine + N(6)-ubiquitinyl-[acceptor protein]-L-lysine.</text>
        <dbReference type="EC" id="2.3.2.27"/>
    </reaction>
</comment>
<reference evidence="11" key="1">
    <citation type="submission" date="2023-05" db="EMBL/GenBank/DDBJ databases">
        <authorList>
            <person name="Huff M."/>
        </authorList>
    </citation>
    <scope>NUCLEOTIDE SEQUENCE</scope>
</reference>
<dbReference type="GO" id="GO:0008270">
    <property type="term" value="F:zinc ion binding"/>
    <property type="evidence" value="ECO:0007669"/>
    <property type="project" value="UniProtKB-KW"/>
</dbReference>
<name>A0AAD2EH33_9LAMI</name>
<keyword evidence="3" id="KW-0808">Transferase</keyword>
<evidence type="ECO:0000256" key="1">
    <source>
        <dbReference type="ARBA" id="ARBA00000900"/>
    </source>
</evidence>
<evidence type="ECO:0000256" key="7">
    <source>
        <dbReference type="ARBA" id="ARBA00022833"/>
    </source>
</evidence>
<evidence type="ECO:0000256" key="3">
    <source>
        <dbReference type="ARBA" id="ARBA00022679"/>
    </source>
</evidence>
<evidence type="ECO:0000256" key="8">
    <source>
        <dbReference type="PROSITE-ProRule" id="PRU00175"/>
    </source>
</evidence>
<evidence type="ECO:0000313" key="11">
    <source>
        <dbReference type="EMBL" id="CAI9787750.1"/>
    </source>
</evidence>
<feature type="domain" description="RING-type" evidence="10">
    <location>
        <begin position="126"/>
        <end position="167"/>
    </location>
</feature>
<dbReference type="SMART" id="SM00184">
    <property type="entry name" value="RING"/>
    <property type="match status" value="1"/>
</dbReference>
<dbReference type="Proteomes" id="UP000834106">
    <property type="component" value="Chromosome 23"/>
</dbReference>
<gene>
    <name evidence="11" type="ORF">FPE_LOCUS35180</name>
</gene>
<dbReference type="Pfam" id="PF13639">
    <property type="entry name" value="zf-RING_2"/>
    <property type="match status" value="1"/>
</dbReference>
<dbReference type="InterPro" id="IPR045191">
    <property type="entry name" value="MBR1/2-like"/>
</dbReference>
<evidence type="ECO:0000259" key="10">
    <source>
        <dbReference type="PROSITE" id="PS50089"/>
    </source>
</evidence>
<keyword evidence="4" id="KW-0479">Metal-binding</keyword>
<keyword evidence="5 8" id="KW-0863">Zinc-finger</keyword>
<evidence type="ECO:0000256" key="9">
    <source>
        <dbReference type="SAM" id="MobiDB-lite"/>
    </source>
</evidence>
<keyword evidence="12" id="KW-1185">Reference proteome</keyword>
<sequence>MDDYSRSSYSPPRPIQVREETHSDQTSFVSDDSTVVSADVVAPRPVQVNRDGYLRQTGTDLDSDAEVLRYLEMVLRREVDRNASRETGSSEEETGFSEETIRRHLKTRNFVYIKAANAIDEGPEICVVCQCEYEENEKVGSLVCGHEYHVDCIKKWLSRKTFCPICKAKAFPTQEVNARKGR</sequence>
<dbReference type="PANTHER" id="PTHR22937:SF222">
    <property type="entry name" value="RING-TYPE E3 UBIQUITIN TRANSFERASE"/>
    <property type="match status" value="1"/>
</dbReference>
<feature type="compositionally biased region" description="Low complexity" evidence="9">
    <location>
        <begin position="1"/>
        <end position="10"/>
    </location>
</feature>
<dbReference type="Gene3D" id="3.30.40.10">
    <property type="entry name" value="Zinc/RING finger domain, C3HC4 (zinc finger)"/>
    <property type="match status" value="1"/>
</dbReference>
<protein>
    <recommendedName>
        <fullName evidence="2">RING-type E3 ubiquitin transferase</fullName>
        <ecNumber evidence="2">2.3.2.27</ecNumber>
    </recommendedName>
</protein>